<keyword evidence="3" id="KW-0479">Metal-binding</keyword>
<dbReference type="EMBL" id="WBNO01016589">
    <property type="protein sequence ID" value="NXQ16153.1"/>
    <property type="molecule type" value="Genomic_DNA"/>
</dbReference>
<dbReference type="PROSITE" id="PS50157">
    <property type="entry name" value="ZINC_FINGER_C2H2_2"/>
    <property type="match status" value="1"/>
</dbReference>
<keyword evidence="9" id="KW-0804">Transcription</keyword>
<dbReference type="PANTHER" id="PTHR14196">
    <property type="entry name" value="ODD-SKIPPED - RELATED"/>
    <property type="match status" value="1"/>
</dbReference>
<keyword evidence="5 11" id="KW-0863">Zinc-finger</keyword>
<dbReference type="FunFam" id="3.30.160.60:FF:000367">
    <property type="entry name" value="Zinc finger protein 572"/>
    <property type="match status" value="1"/>
</dbReference>
<dbReference type="Proteomes" id="UP000629713">
    <property type="component" value="Unassembled WGS sequence"/>
</dbReference>
<dbReference type="GO" id="GO:0008270">
    <property type="term" value="F:zinc ion binding"/>
    <property type="evidence" value="ECO:0007669"/>
    <property type="project" value="UniProtKB-KW"/>
</dbReference>
<dbReference type="GO" id="GO:0005634">
    <property type="term" value="C:nucleus"/>
    <property type="evidence" value="ECO:0007669"/>
    <property type="project" value="UniProtKB-SubCell"/>
</dbReference>
<comment type="caution">
    <text evidence="13">The sequence shown here is derived from an EMBL/GenBank/DDBJ whole genome shotgun (WGS) entry which is preliminary data.</text>
</comment>
<dbReference type="InterPro" id="IPR013087">
    <property type="entry name" value="Znf_C2H2_type"/>
</dbReference>
<sequence>QKGGGGSSQSMELVVHEQVHDGEKPHKCLVCGNSFSRSSHLIRHQIIHTGE</sequence>
<evidence type="ECO:0000313" key="13">
    <source>
        <dbReference type="EMBL" id="NXQ16153.1"/>
    </source>
</evidence>
<feature type="non-terminal residue" evidence="13">
    <location>
        <position position="1"/>
    </location>
</feature>
<evidence type="ECO:0000256" key="1">
    <source>
        <dbReference type="ARBA" id="ARBA00004123"/>
    </source>
</evidence>
<dbReference type="AlphaFoldDB" id="A0A852FJB6"/>
<dbReference type="InterPro" id="IPR036236">
    <property type="entry name" value="Znf_C2H2_sf"/>
</dbReference>
<evidence type="ECO:0000256" key="5">
    <source>
        <dbReference type="ARBA" id="ARBA00022771"/>
    </source>
</evidence>
<dbReference type="InterPro" id="IPR050717">
    <property type="entry name" value="C2H2-ZF_Transcription_Reg"/>
</dbReference>
<dbReference type="Gene3D" id="3.30.160.60">
    <property type="entry name" value="Classic Zinc Finger"/>
    <property type="match status" value="1"/>
</dbReference>
<protein>
    <submittedName>
        <fullName evidence="13">ZN397 protein</fullName>
    </submittedName>
</protein>
<dbReference type="PANTHER" id="PTHR14196:SF15">
    <property type="entry name" value="OOCYTE ZINC FINGER PROTEIN XLCOF7.1-LIKE"/>
    <property type="match status" value="1"/>
</dbReference>
<evidence type="ECO:0000256" key="8">
    <source>
        <dbReference type="ARBA" id="ARBA00023125"/>
    </source>
</evidence>
<evidence type="ECO:0000256" key="7">
    <source>
        <dbReference type="ARBA" id="ARBA00023015"/>
    </source>
</evidence>
<evidence type="ECO:0000256" key="9">
    <source>
        <dbReference type="ARBA" id="ARBA00023163"/>
    </source>
</evidence>
<evidence type="ECO:0000313" key="14">
    <source>
        <dbReference type="Proteomes" id="UP000629713"/>
    </source>
</evidence>
<keyword evidence="4" id="KW-0677">Repeat</keyword>
<evidence type="ECO:0000256" key="6">
    <source>
        <dbReference type="ARBA" id="ARBA00022833"/>
    </source>
</evidence>
<evidence type="ECO:0000256" key="3">
    <source>
        <dbReference type="ARBA" id="ARBA00022723"/>
    </source>
</evidence>
<evidence type="ECO:0000256" key="10">
    <source>
        <dbReference type="ARBA" id="ARBA00023242"/>
    </source>
</evidence>
<dbReference type="PROSITE" id="PS00028">
    <property type="entry name" value="ZINC_FINGER_C2H2_1"/>
    <property type="match status" value="1"/>
</dbReference>
<proteinExistence type="inferred from homology"/>
<evidence type="ECO:0000259" key="12">
    <source>
        <dbReference type="PROSITE" id="PS50157"/>
    </source>
</evidence>
<dbReference type="Pfam" id="PF00096">
    <property type="entry name" value="zf-C2H2"/>
    <property type="match status" value="1"/>
</dbReference>
<comment type="similarity">
    <text evidence="2">Belongs to the krueppel C2H2-type zinc-finger protein family.</text>
</comment>
<accession>A0A852FJB6</accession>
<feature type="non-terminal residue" evidence="13">
    <location>
        <position position="51"/>
    </location>
</feature>
<dbReference type="SUPFAM" id="SSF57667">
    <property type="entry name" value="beta-beta-alpha zinc fingers"/>
    <property type="match status" value="1"/>
</dbReference>
<keyword evidence="14" id="KW-1185">Reference proteome</keyword>
<reference evidence="13" key="1">
    <citation type="submission" date="2019-09" db="EMBL/GenBank/DDBJ databases">
        <title>Bird 10,000 Genomes (B10K) Project - Family phase.</title>
        <authorList>
            <person name="Zhang G."/>
        </authorList>
    </citation>
    <scope>NUCLEOTIDE SEQUENCE</scope>
    <source>
        <strain evidence="13">B10K-DU-002-52</strain>
        <tissue evidence="13">Muscle</tissue>
    </source>
</reference>
<organism evidence="13 14">
    <name type="scientific">Peucedramus taeniatus</name>
    <name type="common">Olive warbler</name>
    <dbReference type="NCBI Taxonomy" id="135441"/>
    <lineage>
        <taxon>Eukaryota</taxon>
        <taxon>Metazoa</taxon>
        <taxon>Chordata</taxon>
        <taxon>Craniata</taxon>
        <taxon>Vertebrata</taxon>
        <taxon>Euteleostomi</taxon>
        <taxon>Archelosauria</taxon>
        <taxon>Archosauria</taxon>
        <taxon>Dinosauria</taxon>
        <taxon>Saurischia</taxon>
        <taxon>Theropoda</taxon>
        <taxon>Coelurosauria</taxon>
        <taxon>Aves</taxon>
        <taxon>Neognathae</taxon>
        <taxon>Neoaves</taxon>
        <taxon>Telluraves</taxon>
        <taxon>Australaves</taxon>
        <taxon>Passeriformes</taxon>
        <taxon>Passeroidea</taxon>
        <taxon>Fringillidae</taxon>
        <taxon>Peucedraminae</taxon>
        <taxon>Peucedramus</taxon>
    </lineage>
</organism>
<feature type="domain" description="C2H2-type" evidence="12">
    <location>
        <begin position="26"/>
        <end position="51"/>
    </location>
</feature>
<evidence type="ECO:0000256" key="4">
    <source>
        <dbReference type="ARBA" id="ARBA00022737"/>
    </source>
</evidence>
<dbReference type="GO" id="GO:0000977">
    <property type="term" value="F:RNA polymerase II transcription regulatory region sequence-specific DNA binding"/>
    <property type="evidence" value="ECO:0007669"/>
    <property type="project" value="TreeGrafter"/>
</dbReference>
<keyword evidence="8" id="KW-0238">DNA-binding</keyword>
<keyword evidence="6" id="KW-0862">Zinc</keyword>
<evidence type="ECO:0000256" key="2">
    <source>
        <dbReference type="ARBA" id="ARBA00006991"/>
    </source>
</evidence>
<comment type="subcellular location">
    <subcellularLocation>
        <location evidence="1">Nucleus</location>
    </subcellularLocation>
</comment>
<gene>
    <name evidence="13" type="primary">Znf397_3</name>
    <name evidence="13" type="ORF">PEUTAE_R02173</name>
</gene>
<name>A0A852FJB6_PEUTA</name>
<keyword evidence="10" id="KW-0539">Nucleus</keyword>
<evidence type="ECO:0000256" key="11">
    <source>
        <dbReference type="PROSITE-ProRule" id="PRU00042"/>
    </source>
</evidence>
<keyword evidence="7" id="KW-0805">Transcription regulation</keyword>
<dbReference type="GO" id="GO:0000981">
    <property type="term" value="F:DNA-binding transcription factor activity, RNA polymerase II-specific"/>
    <property type="evidence" value="ECO:0007669"/>
    <property type="project" value="TreeGrafter"/>
</dbReference>